<sequence length="295" mass="33649">MPFLFKKYNTVKGKKVQQFLLDEAKLSSPVSQKLLSKNRVFDDQGNTLKNGQILKGEYIQVAVFEGHTRGLKPMFEVQDFAVFDKPSGVMVHPTRKTTEYCLLDEIRHHFGEQADLAHRIDAETSGLVLVAKNKHASRILKTMFENRQYEKSYLALVKGHLQDNITIDAPISKSTGSINIKMTCDNESGKASTTHIKPLKFNKQDDTTLVETIPITGRQHQIRVHLDSIGHTILGDPIYGVDDQIADEYLTKTLSEEKRIELTGARRLMLHANSLSFTYKDKEYNITSKFRKFYE</sequence>
<dbReference type="EMBL" id="FPHS01000016">
    <property type="protein sequence ID" value="SFV78743.1"/>
    <property type="molecule type" value="Genomic_DNA"/>
</dbReference>
<dbReference type="GO" id="GO:0000455">
    <property type="term" value="P:enzyme-directed rRNA pseudouridine synthesis"/>
    <property type="evidence" value="ECO:0007669"/>
    <property type="project" value="TreeGrafter"/>
</dbReference>
<dbReference type="GO" id="GO:0009982">
    <property type="term" value="F:pseudouridine synthase activity"/>
    <property type="evidence" value="ECO:0007669"/>
    <property type="project" value="InterPro"/>
</dbReference>
<reference evidence="4" key="1">
    <citation type="submission" date="2016-10" db="EMBL/GenBank/DDBJ databases">
        <authorList>
            <person name="de Groot N.N."/>
        </authorList>
    </citation>
    <scope>NUCLEOTIDE SEQUENCE</scope>
</reference>
<comment type="similarity">
    <text evidence="1">Belongs to the pseudouridine synthase RluA family.</text>
</comment>
<dbReference type="PROSITE" id="PS01129">
    <property type="entry name" value="PSI_RLU"/>
    <property type="match status" value="1"/>
</dbReference>
<keyword evidence="2" id="KW-0413">Isomerase</keyword>
<evidence type="ECO:0000256" key="1">
    <source>
        <dbReference type="ARBA" id="ARBA00010876"/>
    </source>
</evidence>
<gene>
    <name evidence="4" type="ORF">MNB_SUP05-11-2</name>
</gene>
<proteinExistence type="inferred from homology"/>
<dbReference type="InterPro" id="IPR006145">
    <property type="entry name" value="PsdUridine_synth_RsuA/RluA"/>
</dbReference>
<dbReference type="PANTHER" id="PTHR21600">
    <property type="entry name" value="MITOCHONDRIAL RNA PSEUDOURIDINE SYNTHASE"/>
    <property type="match status" value="1"/>
</dbReference>
<dbReference type="InterPro" id="IPR020103">
    <property type="entry name" value="PsdUridine_synth_cat_dom_sf"/>
</dbReference>
<evidence type="ECO:0000313" key="4">
    <source>
        <dbReference type="EMBL" id="SFV78743.1"/>
    </source>
</evidence>
<keyword evidence="4" id="KW-0456">Lyase</keyword>
<organism evidence="4">
    <name type="scientific">hydrothermal vent metagenome</name>
    <dbReference type="NCBI Taxonomy" id="652676"/>
    <lineage>
        <taxon>unclassified sequences</taxon>
        <taxon>metagenomes</taxon>
        <taxon>ecological metagenomes</taxon>
    </lineage>
</organism>
<evidence type="ECO:0000256" key="2">
    <source>
        <dbReference type="ARBA" id="ARBA00023235"/>
    </source>
</evidence>
<dbReference type="Gene3D" id="3.30.2350.10">
    <property type="entry name" value="Pseudouridine synthase"/>
    <property type="match status" value="1"/>
</dbReference>
<name>A0A1W1DCU4_9ZZZZ</name>
<dbReference type="EC" id="4.2.1.70" evidence="4"/>
<feature type="domain" description="Pseudouridine synthase RsuA/RluA-like" evidence="3">
    <location>
        <begin position="80"/>
        <end position="227"/>
    </location>
</feature>
<dbReference type="InterPro" id="IPR050188">
    <property type="entry name" value="RluA_PseudoU_synthase"/>
</dbReference>
<dbReference type="PANTHER" id="PTHR21600:SF44">
    <property type="entry name" value="RIBOSOMAL LARGE SUBUNIT PSEUDOURIDINE SYNTHASE D"/>
    <property type="match status" value="1"/>
</dbReference>
<evidence type="ECO:0000259" key="3">
    <source>
        <dbReference type="Pfam" id="PF00849"/>
    </source>
</evidence>
<protein>
    <submittedName>
        <fullName evidence="4">Ribosomal large subunit pseudouridine synthase B</fullName>
        <ecNumber evidence="4">4.2.1.70</ecNumber>
    </submittedName>
</protein>
<dbReference type="InterPro" id="IPR006224">
    <property type="entry name" value="PsdUridine_synth_RluA-like_CS"/>
</dbReference>
<dbReference type="CDD" id="cd02869">
    <property type="entry name" value="PseudoU_synth_RluA_like"/>
    <property type="match status" value="1"/>
</dbReference>
<accession>A0A1W1DCU4</accession>
<dbReference type="GO" id="GO:0004730">
    <property type="term" value="F:pseudouridylate synthase activity"/>
    <property type="evidence" value="ECO:0007669"/>
    <property type="project" value="UniProtKB-EC"/>
</dbReference>
<dbReference type="Pfam" id="PF00849">
    <property type="entry name" value="PseudoU_synth_2"/>
    <property type="match status" value="1"/>
</dbReference>
<dbReference type="AlphaFoldDB" id="A0A1W1DCU4"/>
<dbReference type="GO" id="GO:0003723">
    <property type="term" value="F:RNA binding"/>
    <property type="evidence" value="ECO:0007669"/>
    <property type="project" value="InterPro"/>
</dbReference>
<dbReference type="SUPFAM" id="SSF55120">
    <property type="entry name" value="Pseudouridine synthase"/>
    <property type="match status" value="1"/>
</dbReference>